<dbReference type="Proteomes" id="UP000070544">
    <property type="component" value="Unassembled WGS sequence"/>
</dbReference>
<keyword evidence="1" id="KW-0812">Transmembrane</keyword>
<evidence type="ECO:0000313" key="3">
    <source>
        <dbReference type="EMBL" id="KXS14732.1"/>
    </source>
</evidence>
<feature type="transmembrane region" description="Helical" evidence="1">
    <location>
        <begin position="217"/>
        <end position="238"/>
    </location>
</feature>
<feature type="transmembrane region" description="Helical" evidence="1">
    <location>
        <begin position="176"/>
        <end position="197"/>
    </location>
</feature>
<dbReference type="EMBL" id="KQ965767">
    <property type="protein sequence ID" value="KXS14732.1"/>
    <property type="molecule type" value="Genomic_DNA"/>
</dbReference>
<keyword evidence="4" id="KW-1185">Reference proteome</keyword>
<feature type="signal peptide" evidence="2">
    <location>
        <begin position="1"/>
        <end position="23"/>
    </location>
</feature>
<reference evidence="3 4" key="1">
    <citation type="journal article" date="2015" name="Genome Biol. Evol.">
        <title>Phylogenomic analyses indicate that early fungi evolved digesting cell walls of algal ancestors of land plants.</title>
        <authorList>
            <person name="Chang Y."/>
            <person name="Wang S."/>
            <person name="Sekimoto S."/>
            <person name="Aerts A.L."/>
            <person name="Choi C."/>
            <person name="Clum A."/>
            <person name="LaButti K.M."/>
            <person name="Lindquist E.A."/>
            <person name="Yee Ngan C."/>
            <person name="Ohm R.A."/>
            <person name="Salamov A.A."/>
            <person name="Grigoriev I.V."/>
            <person name="Spatafora J.W."/>
            <person name="Berbee M.L."/>
        </authorList>
    </citation>
    <scope>NUCLEOTIDE SEQUENCE [LARGE SCALE GENOMIC DNA]</scope>
    <source>
        <strain evidence="3 4">JEL478</strain>
    </source>
</reference>
<protein>
    <submittedName>
        <fullName evidence="3">Uncharacterized protein</fullName>
    </submittedName>
</protein>
<feature type="transmembrane region" description="Helical" evidence="1">
    <location>
        <begin position="103"/>
        <end position="125"/>
    </location>
</feature>
<feature type="transmembrane region" description="Helical" evidence="1">
    <location>
        <begin position="145"/>
        <end position="164"/>
    </location>
</feature>
<keyword evidence="1" id="KW-1133">Transmembrane helix</keyword>
<evidence type="ECO:0000313" key="4">
    <source>
        <dbReference type="Proteomes" id="UP000070544"/>
    </source>
</evidence>
<dbReference type="OrthoDB" id="2155462at2759"/>
<feature type="transmembrane region" description="Helical" evidence="1">
    <location>
        <begin position="263"/>
        <end position="284"/>
    </location>
</feature>
<evidence type="ECO:0000256" key="1">
    <source>
        <dbReference type="SAM" id="Phobius"/>
    </source>
</evidence>
<keyword evidence="2" id="KW-0732">Signal</keyword>
<evidence type="ECO:0000256" key="2">
    <source>
        <dbReference type="SAM" id="SignalP"/>
    </source>
</evidence>
<feature type="chain" id="PRO_5007296126" evidence="2">
    <location>
        <begin position="24"/>
        <end position="319"/>
    </location>
</feature>
<keyword evidence="1" id="KW-0472">Membrane</keyword>
<sequence length="319" mass="33738">MSPSLSTLATIPLGLLIARQLFAALGAFRPAVPATDPSRNLDGVLTGVKAADGFLKVVVPFFRKAVADSTARAWLSSLSQVMTPWFFIAGVQGLKEGGSALHLLYPVMAVGMQIAGVGLVTPLIWVPALLASPPSLASLPATPKTTLALALLTVGQLGNLFVASQITKKDPKGSKFIAWFQISPALAWLAWSFVPYIPDSSPVLASIPAAHPEATKYLLLSLTPLTLLTHVATVTSLLRSSARRAEFFSIFTAPESRSVPGKIAANFLAWDFVGLLAAVAYYVAYVGGEFDQDRLVTFATRALVVGPGTATTWTFSEVL</sequence>
<dbReference type="AlphaFoldDB" id="A0A139AD41"/>
<name>A0A139AD41_GONPJ</name>
<gene>
    <name evidence="3" type="ORF">M427DRAFT_57385</name>
</gene>
<organism evidence="3 4">
    <name type="scientific">Gonapodya prolifera (strain JEL478)</name>
    <name type="common">Monoblepharis prolifera</name>
    <dbReference type="NCBI Taxonomy" id="1344416"/>
    <lineage>
        <taxon>Eukaryota</taxon>
        <taxon>Fungi</taxon>
        <taxon>Fungi incertae sedis</taxon>
        <taxon>Chytridiomycota</taxon>
        <taxon>Chytridiomycota incertae sedis</taxon>
        <taxon>Monoblepharidomycetes</taxon>
        <taxon>Monoblepharidales</taxon>
        <taxon>Gonapodyaceae</taxon>
        <taxon>Gonapodya</taxon>
    </lineage>
</organism>
<dbReference type="STRING" id="1344416.A0A139AD41"/>
<proteinExistence type="predicted"/>
<accession>A0A139AD41</accession>